<proteinExistence type="predicted"/>
<evidence type="ECO:0000259" key="2">
    <source>
        <dbReference type="Pfam" id="PF16187"/>
    </source>
</evidence>
<keyword evidence="1" id="KW-0732">Signal</keyword>
<evidence type="ECO:0000256" key="1">
    <source>
        <dbReference type="SAM" id="SignalP"/>
    </source>
</evidence>
<dbReference type="Proteomes" id="UP000238479">
    <property type="component" value="Chromosome 1"/>
</dbReference>
<feature type="chain" id="PRO_5015189259" evidence="1">
    <location>
        <begin position="22"/>
        <end position="87"/>
    </location>
</feature>
<protein>
    <submittedName>
        <fullName evidence="3">Putative peptidase M16 domain-containing protein</fullName>
    </submittedName>
</protein>
<reference evidence="3 4" key="1">
    <citation type="journal article" date="2018" name="Nat. Genet.">
        <title>The Rosa genome provides new insights in the design of modern roses.</title>
        <authorList>
            <person name="Bendahmane M."/>
        </authorList>
    </citation>
    <scope>NUCLEOTIDE SEQUENCE [LARGE SCALE GENOMIC DNA]</scope>
    <source>
        <strain evidence="4">cv. Old Blush</strain>
    </source>
</reference>
<dbReference type="AlphaFoldDB" id="A0A2P6SC66"/>
<dbReference type="STRING" id="74649.A0A2P6SC66"/>
<evidence type="ECO:0000313" key="4">
    <source>
        <dbReference type="Proteomes" id="UP000238479"/>
    </source>
</evidence>
<sequence>MRLPISFNGWGLMLFCIQVCALEEASVAKLETLVSVSTDKLELKVYGFNDKLPALLSKILKTTKSFMPISDCFMICLVIHPCYPLYV</sequence>
<comment type="caution">
    <text evidence="3">The sequence shown here is derived from an EMBL/GenBank/DDBJ whole genome shotgun (WGS) entry which is preliminary data.</text>
</comment>
<keyword evidence="4" id="KW-1185">Reference proteome</keyword>
<dbReference type="Gramene" id="PRQ56278">
    <property type="protein sequence ID" value="PRQ56278"/>
    <property type="gene ID" value="RchiOBHm_Chr1g0334021"/>
</dbReference>
<dbReference type="InterPro" id="IPR032632">
    <property type="entry name" value="Peptidase_M16_M"/>
</dbReference>
<gene>
    <name evidence="3" type="ORF">RchiOBHm_Chr1g0334021</name>
</gene>
<evidence type="ECO:0000313" key="3">
    <source>
        <dbReference type="EMBL" id="PRQ56278.1"/>
    </source>
</evidence>
<feature type="signal peptide" evidence="1">
    <location>
        <begin position="1"/>
        <end position="21"/>
    </location>
</feature>
<organism evidence="3 4">
    <name type="scientific">Rosa chinensis</name>
    <name type="common">China rose</name>
    <dbReference type="NCBI Taxonomy" id="74649"/>
    <lineage>
        <taxon>Eukaryota</taxon>
        <taxon>Viridiplantae</taxon>
        <taxon>Streptophyta</taxon>
        <taxon>Embryophyta</taxon>
        <taxon>Tracheophyta</taxon>
        <taxon>Spermatophyta</taxon>
        <taxon>Magnoliopsida</taxon>
        <taxon>eudicotyledons</taxon>
        <taxon>Gunneridae</taxon>
        <taxon>Pentapetalae</taxon>
        <taxon>rosids</taxon>
        <taxon>fabids</taxon>
        <taxon>Rosales</taxon>
        <taxon>Rosaceae</taxon>
        <taxon>Rosoideae</taxon>
        <taxon>Rosoideae incertae sedis</taxon>
        <taxon>Rosa</taxon>
    </lineage>
</organism>
<dbReference type="Pfam" id="PF16187">
    <property type="entry name" value="Peptidase_M16_M"/>
    <property type="match status" value="1"/>
</dbReference>
<dbReference type="Gene3D" id="3.30.830.10">
    <property type="entry name" value="Metalloenzyme, LuxS/M16 peptidase-like"/>
    <property type="match status" value="1"/>
</dbReference>
<accession>A0A2P6SC66</accession>
<feature type="domain" description="Peptidase M16 middle/third" evidence="2">
    <location>
        <begin position="24"/>
        <end position="75"/>
    </location>
</feature>
<name>A0A2P6SC66_ROSCH</name>
<dbReference type="EMBL" id="PDCK01000039">
    <property type="protein sequence ID" value="PRQ56278.1"/>
    <property type="molecule type" value="Genomic_DNA"/>
</dbReference>